<dbReference type="Proteomes" id="UP001595816">
    <property type="component" value="Unassembled WGS sequence"/>
</dbReference>
<accession>A0ABV8LZ50</accession>
<gene>
    <name evidence="1" type="ORF">ACFOZ4_33215</name>
</gene>
<name>A0ABV8LZ50_9ACTN</name>
<keyword evidence="2" id="KW-1185">Reference proteome</keyword>
<dbReference type="InterPro" id="IPR029063">
    <property type="entry name" value="SAM-dependent_MTases_sf"/>
</dbReference>
<reference evidence="2" key="1">
    <citation type="journal article" date="2019" name="Int. J. Syst. Evol. Microbiol.">
        <title>The Global Catalogue of Microorganisms (GCM) 10K type strain sequencing project: providing services to taxonomists for standard genome sequencing and annotation.</title>
        <authorList>
            <consortium name="The Broad Institute Genomics Platform"/>
            <consortium name="The Broad Institute Genome Sequencing Center for Infectious Disease"/>
            <person name="Wu L."/>
            <person name="Ma J."/>
        </authorList>
    </citation>
    <scope>NUCLEOTIDE SEQUENCE [LARGE SCALE GENOMIC DNA]</scope>
    <source>
        <strain evidence="2">CGMCC 4.7289</strain>
    </source>
</reference>
<sequence length="594" mass="63487">MTVASVPANLRLIGSEMLVWSDDEPGQQRTPAGGAVLAELLTELVRPGGRAFVAGLHDDAILSVLEAEKMQVTCLMRSYPDAAKAAKAHPGVEVLCGDLTKVDPAEPFDLVLVGGGVERLTSADGPHLSWQERAALVAGLVGPGGTLALVHENLLGIHRLTSLVPPRGERTDADWTPSDSFDATRPASARELAAAVTGFGLETSTPLLVFPDPQRPTALVPLDLATDPQLKVHLQAVVATAFDQAYADRPSLMDPRPLASGAMRAEAGTTLAAAWLVVATRDGQQTLTPRALVSDERAAPWPIRYELMALDGWNRRVLGPRALVSRNGLIRDPQALDGPVPAGIPLLDHLIVLGMHRDVPGLQMALAQLATWAASRADAEGRLTGADLLILPSDLLVVDDTFVRWDPSWSTELRASVEVAVARSLRYFATVLVGGGYSHPWPQLDSVDELTRVLGGLAGYDWGGDVVLRQAIELHAKLTGAELGLSDAEIAELRARLAGLDQGTTAPGSQNIQDLQAAVDRLRAELAHEKATNAWNEKLLLGREKALRKAESRVELLSGTFTARMGKLGLALARKTIQVAKRVLRRNGEEQEEG</sequence>
<proteinExistence type="predicted"/>
<evidence type="ECO:0000313" key="2">
    <source>
        <dbReference type="Proteomes" id="UP001595816"/>
    </source>
</evidence>
<dbReference type="SUPFAM" id="SSF53335">
    <property type="entry name" value="S-adenosyl-L-methionine-dependent methyltransferases"/>
    <property type="match status" value="1"/>
</dbReference>
<dbReference type="RefSeq" id="WP_253756210.1">
    <property type="nucleotide sequence ID" value="NZ_JAMZDZ010000001.1"/>
</dbReference>
<organism evidence="1 2">
    <name type="scientific">Hamadaea flava</name>
    <dbReference type="NCBI Taxonomy" id="1742688"/>
    <lineage>
        <taxon>Bacteria</taxon>
        <taxon>Bacillati</taxon>
        <taxon>Actinomycetota</taxon>
        <taxon>Actinomycetes</taxon>
        <taxon>Micromonosporales</taxon>
        <taxon>Micromonosporaceae</taxon>
        <taxon>Hamadaea</taxon>
    </lineage>
</organism>
<protein>
    <submittedName>
        <fullName evidence="1">Trichohyalin-plectin-homology domain domain-containing protein</fullName>
    </submittedName>
</protein>
<comment type="caution">
    <text evidence="1">The sequence shown here is derived from an EMBL/GenBank/DDBJ whole genome shotgun (WGS) entry which is preliminary data.</text>
</comment>
<dbReference type="Gene3D" id="3.40.50.150">
    <property type="entry name" value="Vaccinia Virus protein VP39"/>
    <property type="match status" value="1"/>
</dbReference>
<evidence type="ECO:0000313" key="1">
    <source>
        <dbReference type="EMBL" id="MFC4135500.1"/>
    </source>
</evidence>
<dbReference type="EMBL" id="JBHSAY010000022">
    <property type="protein sequence ID" value="MFC4135500.1"/>
    <property type="molecule type" value="Genomic_DNA"/>
</dbReference>